<dbReference type="Gene3D" id="3.40.640.10">
    <property type="entry name" value="Type I PLP-dependent aspartate aminotransferase-like (Major domain)"/>
    <property type="match status" value="1"/>
</dbReference>
<dbReference type="CDD" id="cd00610">
    <property type="entry name" value="OAT_like"/>
    <property type="match status" value="1"/>
</dbReference>
<dbReference type="FunFam" id="3.40.640.10:FF:000021">
    <property type="entry name" value="Glutamate-1-semialdehyde 2,1-aminomutase"/>
    <property type="match status" value="1"/>
</dbReference>
<evidence type="ECO:0000313" key="9">
    <source>
        <dbReference type="Proteomes" id="UP000190837"/>
    </source>
</evidence>
<dbReference type="InterPro" id="IPR015421">
    <property type="entry name" value="PyrdxlP-dep_Trfase_major"/>
</dbReference>
<comment type="similarity">
    <text evidence="3 7">Belongs to the class-III pyridoxal-phosphate-dependent aminotransferase family. HemL subfamily.</text>
</comment>
<dbReference type="HAMAP" id="MF_00375">
    <property type="entry name" value="HemL_aminotrans_3"/>
    <property type="match status" value="1"/>
</dbReference>
<comment type="pathway">
    <text evidence="2">Porphyrin-containing compound metabolism; protoporphyrin-IX biosynthesis; 5-aminolevulinate from L-glutamyl-tRNA(Glu): step 2/2.</text>
</comment>
<dbReference type="NCBIfam" id="TIGR00713">
    <property type="entry name" value="hemL"/>
    <property type="match status" value="1"/>
</dbReference>
<evidence type="ECO:0000256" key="5">
    <source>
        <dbReference type="ARBA" id="ARBA00023235"/>
    </source>
</evidence>
<dbReference type="GO" id="GO:0042286">
    <property type="term" value="F:glutamate-1-semialdehyde 2,1-aminomutase activity"/>
    <property type="evidence" value="ECO:0007669"/>
    <property type="project" value="UniProtKB-UniRule"/>
</dbReference>
<dbReference type="Proteomes" id="UP000190837">
    <property type="component" value="Unassembled WGS sequence"/>
</dbReference>
<dbReference type="InterPro" id="IPR015424">
    <property type="entry name" value="PyrdxlP-dep_Trfase"/>
</dbReference>
<keyword evidence="4 7" id="KW-0663">Pyridoxal phosphate</keyword>
<accession>A0A1C3HNS7</accession>
<evidence type="ECO:0000256" key="7">
    <source>
        <dbReference type="HAMAP-Rule" id="MF_00375"/>
    </source>
</evidence>
<dbReference type="PANTHER" id="PTHR43713:SF3">
    <property type="entry name" value="GLUTAMATE-1-SEMIALDEHYDE 2,1-AMINOMUTASE 1, CHLOROPLASTIC-RELATED"/>
    <property type="match status" value="1"/>
</dbReference>
<dbReference type="GO" id="GO:0005737">
    <property type="term" value="C:cytoplasm"/>
    <property type="evidence" value="ECO:0007669"/>
    <property type="project" value="UniProtKB-SubCell"/>
</dbReference>
<name>A0A1C3HNS7_9GAMM</name>
<dbReference type="Gene3D" id="3.90.1150.10">
    <property type="entry name" value="Aspartate Aminotransferase, domain 1"/>
    <property type="match status" value="1"/>
</dbReference>
<dbReference type="PANTHER" id="PTHR43713">
    <property type="entry name" value="GLUTAMATE-1-SEMIALDEHYDE 2,1-AMINOMUTASE"/>
    <property type="match status" value="1"/>
</dbReference>
<dbReference type="InterPro" id="IPR015422">
    <property type="entry name" value="PyrdxlP-dep_Trfase_small"/>
</dbReference>
<keyword evidence="7" id="KW-0963">Cytoplasm</keyword>
<organism evidence="8 9">
    <name type="scientific">Cardiobacterium hominis</name>
    <dbReference type="NCBI Taxonomy" id="2718"/>
    <lineage>
        <taxon>Bacteria</taxon>
        <taxon>Pseudomonadati</taxon>
        <taxon>Pseudomonadota</taxon>
        <taxon>Gammaproteobacteria</taxon>
        <taxon>Cardiobacteriales</taxon>
        <taxon>Cardiobacteriaceae</taxon>
        <taxon>Cardiobacterium</taxon>
    </lineage>
</organism>
<keyword evidence="6 7" id="KW-0627">Porphyrin biosynthesis</keyword>
<reference evidence="9" key="1">
    <citation type="submission" date="2016-04" db="EMBL/GenBank/DDBJ databases">
        <authorList>
            <person name="Tagini F."/>
        </authorList>
    </citation>
    <scope>NUCLEOTIDE SEQUENCE [LARGE SCALE GENOMIC DNA]</scope>
    <source>
        <strain evidence="9">CHUV0807</strain>
    </source>
</reference>
<dbReference type="AlphaFoldDB" id="A0A1C3HNS7"/>
<proteinExistence type="inferred from homology"/>
<evidence type="ECO:0000256" key="6">
    <source>
        <dbReference type="ARBA" id="ARBA00023244"/>
    </source>
</evidence>
<keyword evidence="8" id="KW-0032">Aminotransferase</keyword>
<dbReference type="GO" id="GO:0006782">
    <property type="term" value="P:protoporphyrinogen IX biosynthetic process"/>
    <property type="evidence" value="ECO:0007669"/>
    <property type="project" value="UniProtKB-UniRule"/>
</dbReference>
<keyword evidence="8" id="KW-0808">Transferase</keyword>
<dbReference type="GO" id="GO:0008483">
    <property type="term" value="F:transaminase activity"/>
    <property type="evidence" value="ECO:0007669"/>
    <property type="project" value="UniProtKB-KW"/>
</dbReference>
<evidence type="ECO:0000256" key="3">
    <source>
        <dbReference type="ARBA" id="ARBA00008981"/>
    </source>
</evidence>
<dbReference type="EC" id="5.4.3.8" evidence="7"/>
<dbReference type="SUPFAM" id="SSF53383">
    <property type="entry name" value="PLP-dependent transferases"/>
    <property type="match status" value="1"/>
</dbReference>
<gene>
    <name evidence="7" type="primary">hemL</name>
    <name evidence="8" type="ORF">CHUV0807_0415</name>
</gene>
<dbReference type="InterPro" id="IPR049704">
    <property type="entry name" value="Aminotrans_3_PPA_site"/>
</dbReference>
<comment type="cofactor">
    <cofactor evidence="1 7">
        <name>pyridoxal 5'-phosphate</name>
        <dbReference type="ChEBI" id="CHEBI:597326"/>
    </cofactor>
</comment>
<sequence>MPVFGFVVNVFHGLAGVGGGRLYSLRLTFIMPPFLFFRGFLMLSQQAFLAAQKVIPGGVNSPVRAFHGVGGTPRFIARAEGAFIFDVDGRRYIDYVGSFGPAIVGHAHPGIVHAVQQAAENGLSFGAPTTAETQLAEAIVARVPAVEMVRMCNSGTEATMSAIRLARAFTGRSDFLKFAGCYHGHSDGLLVAAGSGALTIGVPDSPGVPAAYAQHTLTAPYNDIAALEQAFAEYGEQLAAVIVEPVAGNMSCVPPDPAFLRALRHLCNKYGTVLIFDEVMTGFRVARGGAQEFYGIEADLVTLGKIIGGGMPVGAFGGRRDIMELLAPLGGVYQAGTLSGNPVSMAAGLVSLRLTDESVFYKKLTEITTALADGLLDRAKAHRIPLVINHVCGMLGLFFTQEARIDNLDAVKRCDGERFARFFHLMLEEGVYLAPSPFEAIFTGSQHNAAVLDDTLRAADRVFARLKAEEH</sequence>
<dbReference type="EMBL" id="FKLO01000018">
    <property type="protein sequence ID" value="SAY62876.1"/>
    <property type="molecule type" value="Genomic_DNA"/>
</dbReference>
<comment type="subunit">
    <text evidence="7">Homodimer.</text>
</comment>
<evidence type="ECO:0000256" key="4">
    <source>
        <dbReference type="ARBA" id="ARBA00022898"/>
    </source>
</evidence>
<dbReference type="PROSITE" id="PS00600">
    <property type="entry name" value="AA_TRANSFER_CLASS_3"/>
    <property type="match status" value="1"/>
</dbReference>
<evidence type="ECO:0000256" key="2">
    <source>
        <dbReference type="ARBA" id="ARBA00004819"/>
    </source>
</evidence>
<dbReference type="Pfam" id="PF00202">
    <property type="entry name" value="Aminotran_3"/>
    <property type="match status" value="1"/>
</dbReference>
<dbReference type="InterPro" id="IPR005814">
    <property type="entry name" value="Aminotrans_3"/>
</dbReference>
<comment type="subcellular location">
    <subcellularLocation>
        <location evidence="7">Cytoplasm</location>
    </subcellularLocation>
</comment>
<evidence type="ECO:0000313" key="8">
    <source>
        <dbReference type="EMBL" id="SAY62876.1"/>
    </source>
</evidence>
<protein>
    <recommendedName>
        <fullName evidence="7">Glutamate-1-semialdehyde 2,1-aminomutase</fullName>
        <shortName evidence="7">GSA</shortName>
        <ecNumber evidence="7">5.4.3.8</ecNumber>
    </recommendedName>
    <alternativeName>
        <fullName evidence="7">Glutamate-1-semialdehyde aminotransferase</fullName>
        <shortName evidence="7">GSA-AT</shortName>
    </alternativeName>
</protein>
<dbReference type="NCBIfam" id="NF000818">
    <property type="entry name" value="PRK00062.1"/>
    <property type="match status" value="1"/>
</dbReference>
<dbReference type="InterPro" id="IPR004639">
    <property type="entry name" value="4pyrrol_synth_GluAld_NH2Trfase"/>
</dbReference>
<dbReference type="UniPathway" id="UPA00251">
    <property type="reaction ID" value="UER00317"/>
</dbReference>
<evidence type="ECO:0000256" key="1">
    <source>
        <dbReference type="ARBA" id="ARBA00001933"/>
    </source>
</evidence>
<comment type="catalytic activity">
    <reaction evidence="7">
        <text>(S)-4-amino-5-oxopentanoate = 5-aminolevulinate</text>
        <dbReference type="Rhea" id="RHEA:14265"/>
        <dbReference type="ChEBI" id="CHEBI:57501"/>
        <dbReference type="ChEBI" id="CHEBI:356416"/>
        <dbReference type="EC" id="5.4.3.8"/>
    </reaction>
</comment>
<feature type="modified residue" description="N6-(pyridoxal phosphate)lysine" evidence="7">
    <location>
        <position position="305"/>
    </location>
</feature>
<dbReference type="GO" id="GO:0030170">
    <property type="term" value="F:pyridoxal phosphate binding"/>
    <property type="evidence" value="ECO:0007669"/>
    <property type="project" value="InterPro"/>
</dbReference>
<keyword evidence="5 7" id="KW-0413">Isomerase</keyword>